<dbReference type="PRINTS" id="PR00056">
    <property type="entry name" value="HSFDOMAIN"/>
</dbReference>
<dbReference type="InterPro" id="IPR036388">
    <property type="entry name" value="WH-like_DNA-bd_sf"/>
</dbReference>
<organism evidence="6 7">
    <name type="scientific">Entamoeba nuttalli</name>
    <dbReference type="NCBI Taxonomy" id="412467"/>
    <lineage>
        <taxon>Eukaryota</taxon>
        <taxon>Amoebozoa</taxon>
        <taxon>Evosea</taxon>
        <taxon>Archamoebae</taxon>
        <taxon>Mastigamoebida</taxon>
        <taxon>Entamoebidae</taxon>
        <taxon>Entamoeba</taxon>
    </lineage>
</organism>
<evidence type="ECO:0000313" key="7">
    <source>
        <dbReference type="Proteomes" id="UP001628156"/>
    </source>
</evidence>
<dbReference type="InterPro" id="IPR036390">
    <property type="entry name" value="WH_DNA-bd_sf"/>
</dbReference>
<dbReference type="PANTHER" id="PTHR10015">
    <property type="entry name" value="HEAT SHOCK TRANSCRIPTION FACTOR"/>
    <property type="match status" value="1"/>
</dbReference>
<evidence type="ECO:0000256" key="1">
    <source>
        <dbReference type="ARBA" id="ARBA00004123"/>
    </source>
</evidence>
<proteinExistence type="inferred from homology"/>
<comment type="caution">
    <text evidence="6">The sequence shown here is derived from an EMBL/GenBank/DDBJ whole genome shotgun (WGS) entry which is preliminary data.</text>
</comment>
<dbReference type="Gene3D" id="1.10.10.10">
    <property type="entry name" value="Winged helix-like DNA-binding domain superfamily/Winged helix DNA-binding domain"/>
    <property type="match status" value="1"/>
</dbReference>
<gene>
    <name evidence="6" type="ORF">ENUP19_0012G0007</name>
</gene>
<dbReference type="SMART" id="SM00415">
    <property type="entry name" value="HSF"/>
    <property type="match status" value="1"/>
</dbReference>
<protein>
    <recommendedName>
        <fullName evidence="5">HSF-type DNA-binding domain-containing protein</fullName>
    </recommendedName>
</protein>
<accession>A0ABQ0D874</accession>
<dbReference type="EMBL" id="BAAFRS010000012">
    <property type="protein sequence ID" value="GAB1219055.1"/>
    <property type="molecule type" value="Genomic_DNA"/>
</dbReference>
<dbReference type="Proteomes" id="UP001628156">
    <property type="component" value="Unassembled WGS sequence"/>
</dbReference>
<evidence type="ECO:0000256" key="3">
    <source>
        <dbReference type="ARBA" id="ARBA00023242"/>
    </source>
</evidence>
<evidence type="ECO:0000313" key="6">
    <source>
        <dbReference type="EMBL" id="GAB1219055.1"/>
    </source>
</evidence>
<dbReference type="InterPro" id="IPR000232">
    <property type="entry name" value="HSF_DNA-bd"/>
</dbReference>
<sequence length="339" mass="39389">MENKDNHISGFPQEFSPFLVKLFEMLNDKESKKIVEYNKENHGFFLYDKQLFVDYILPKHFPNVKQESFIRQLNGYDFHKKVIDGQDCFVHESFDPTNFSCIKTIKRKKVKRQRKGNEYKPMKNNSEVFKISPNSLEQAEELLPSLSSSLTRDSKTLFIERRYLTNSKGGGLAIDALKRKIMNKNRDEEQEKPQQLTEKKEVLINENDNKNNICSNDDKTIDMDQKTEIDNGDKLSNSGVQKQVQSTTHIIFDDGVDDCTSQEYEVNKTLKTLQESITSLEKAFTTLQQNQNTIYEEVQSLSNVITTLLSIFSFSDQSIPQLPKTDHRELEKELESETQ</sequence>
<comment type="similarity">
    <text evidence="4">Belongs to the HSF family.</text>
</comment>
<dbReference type="SUPFAM" id="SSF46785">
    <property type="entry name" value="Winged helix' DNA-binding domain"/>
    <property type="match status" value="1"/>
</dbReference>
<comment type="subcellular location">
    <subcellularLocation>
        <location evidence="1">Nucleus</location>
    </subcellularLocation>
</comment>
<evidence type="ECO:0000256" key="2">
    <source>
        <dbReference type="ARBA" id="ARBA00023125"/>
    </source>
</evidence>
<dbReference type="PANTHER" id="PTHR10015:SF427">
    <property type="entry name" value="HEAT SHOCK FACTOR PROTEIN"/>
    <property type="match status" value="1"/>
</dbReference>
<reference evidence="6 7" key="1">
    <citation type="journal article" date="2019" name="PLoS Negl. Trop. Dis.">
        <title>Whole genome sequencing of Entamoeba nuttalli reveals mammalian host-related molecular signatures and a novel octapeptide-repeat surface protein.</title>
        <authorList>
            <person name="Tanaka M."/>
            <person name="Makiuchi T."/>
            <person name="Komiyama T."/>
            <person name="Shiina T."/>
            <person name="Osaki K."/>
            <person name="Tachibana H."/>
        </authorList>
    </citation>
    <scope>NUCLEOTIDE SEQUENCE [LARGE SCALE GENOMIC DNA]</scope>
    <source>
        <strain evidence="6 7">P19-061405</strain>
    </source>
</reference>
<keyword evidence="2" id="KW-0238">DNA-binding</keyword>
<dbReference type="Pfam" id="PF00447">
    <property type="entry name" value="HSF_DNA-bind"/>
    <property type="match status" value="1"/>
</dbReference>
<keyword evidence="7" id="KW-1185">Reference proteome</keyword>
<keyword evidence="3" id="KW-0539">Nucleus</keyword>
<evidence type="ECO:0000256" key="4">
    <source>
        <dbReference type="RuleBase" id="RU004020"/>
    </source>
</evidence>
<feature type="domain" description="HSF-type DNA-binding" evidence="5">
    <location>
        <begin position="14"/>
        <end position="108"/>
    </location>
</feature>
<evidence type="ECO:0000259" key="5">
    <source>
        <dbReference type="SMART" id="SM00415"/>
    </source>
</evidence>
<name>A0ABQ0D874_9EUKA</name>